<evidence type="ECO:0000313" key="3">
    <source>
        <dbReference type="Proteomes" id="UP001382727"/>
    </source>
</evidence>
<protein>
    <submittedName>
        <fullName evidence="2">Glycosyltransferase family 2 protein</fullName>
        <ecNumber evidence="2">2.4.-.-</ecNumber>
    </submittedName>
</protein>
<keyword evidence="2" id="KW-0808">Transferase</keyword>
<gene>
    <name evidence="2" type="ORF">V1351_11500</name>
</gene>
<dbReference type="InterPro" id="IPR029044">
    <property type="entry name" value="Nucleotide-diphossugar_trans"/>
</dbReference>
<dbReference type="Pfam" id="PF00535">
    <property type="entry name" value="Glycos_transf_2"/>
    <property type="match status" value="1"/>
</dbReference>
<reference evidence="2 3" key="1">
    <citation type="submission" date="2024-02" db="EMBL/GenBank/DDBJ databases">
        <title>Janibacter sp. nov., isolated from gut of marine sandworm.</title>
        <authorList>
            <person name="Kim B."/>
            <person name="Jun M.O."/>
            <person name="Shin N.-R."/>
        </authorList>
    </citation>
    <scope>NUCLEOTIDE SEQUENCE [LARGE SCALE GENOMIC DNA]</scope>
    <source>
        <strain evidence="2 3">A1S7</strain>
    </source>
</reference>
<sequence>MVETLSILEPVLSRVSVIMPVLNEERHLADSVGQILRQDWPGELEVVLAVGPSSDRTAEVAAELAAADPRVRTVPNPSGRTPDALNCAIGASSGEVIARVDAHAEIPADYLSTAVATLEETDADNVGGIMNAVGVSDLERAIACAMKSPLGVGGARFHTGGGAGEADTVYLGVFRRGALERVGGYDPHFARAQDWELNHRIRAGGGRVWFTPDLVVTYRPRSTVGRLADQYFNYGRWRRVVARQHPGTANARYLAPPAMVMGTVAASLLGLAWRPAWAVPAGYAVAIGIGGWIISKGEAPPVRTRVPLAIATMHWSWGIGFLTSPKNLAKD</sequence>
<dbReference type="EMBL" id="CP144913">
    <property type="protein sequence ID" value="WXB75570.1"/>
    <property type="molecule type" value="Genomic_DNA"/>
</dbReference>
<feature type="domain" description="Glycosyltransferase 2-like" evidence="1">
    <location>
        <begin position="16"/>
        <end position="141"/>
    </location>
</feature>
<keyword evidence="2" id="KW-0328">Glycosyltransferase</keyword>
<dbReference type="PANTHER" id="PTHR43685">
    <property type="entry name" value="GLYCOSYLTRANSFERASE"/>
    <property type="match status" value="1"/>
</dbReference>
<evidence type="ECO:0000259" key="1">
    <source>
        <dbReference type="Pfam" id="PF00535"/>
    </source>
</evidence>
<dbReference type="EC" id="2.4.-.-" evidence="2"/>
<keyword evidence="3" id="KW-1185">Reference proteome</keyword>
<dbReference type="PANTHER" id="PTHR43685:SF2">
    <property type="entry name" value="GLYCOSYLTRANSFERASE 2-LIKE DOMAIN-CONTAINING PROTEIN"/>
    <property type="match status" value="1"/>
</dbReference>
<dbReference type="GO" id="GO:0016757">
    <property type="term" value="F:glycosyltransferase activity"/>
    <property type="evidence" value="ECO:0007669"/>
    <property type="project" value="UniProtKB-KW"/>
</dbReference>
<dbReference type="SUPFAM" id="SSF53448">
    <property type="entry name" value="Nucleotide-diphospho-sugar transferases"/>
    <property type="match status" value="1"/>
</dbReference>
<organism evidence="2 3">
    <name type="scientific">Janibacter alittae</name>
    <dbReference type="NCBI Taxonomy" id="3115209"/>
    <lineage>
        <taxon>Bacteria</taxon>
        <taxon>Bacillati</taxon>
        <taxon>Actinomycetota</taxon>
        <taxon>Actinomycetes</taxon>
        <taxon>Micrococcales</taxon>
        <taxon>Intrasporangiaceae</taxon>
        <taxon>Janibacter</taxon>
    </lineage>
</organism>
<dbReference type="InterPro" id="IPR001173">
    <property type="entry name" value="Glyco_trans_2-like"/>
</dbReference>
<dbReference type="CDD" id="cd02525">
    <property type="entry name" value="Succinoglycan_BP_ExoA"/>
    <property type="match status" value="1"/>
</dbReference>
<name>A0ABZ2MEU4_9MICO</name>
<dbReference type="Gene3D" id="3.90.550.10">
    <property type="entry name" value="Spore Coat Polysaccharide Biosynthesis Protein SpsA, Chain A"/>
    <property type="match status" value="1"/>
</dbReference>
<accession>A0ABZ2MEU4</accession>
<proteinExistence type="predicted"/>
<dbReference type="InterPro" id="IPR050834">
    <property type="entry name" value="Glycosyltransf_2"/>
</dbReference>
<evidence type="ECO:0000313" key="2">
    <source>
        <dbReference type="EMBL" id="WXB75570.1"/>
    </source>
</evidence>
<dbReference type="Proteomes" id="UP001382727">
    <property type="component" value="Chromosome"/>
</dbReference>